<keyword evidence="4 6" id="KW-1133">Transmembrane helix</keyword>
<keyword evidence="8" id="KW-1185">Reference proteome</keyword>
<feature type="transmembrane region" description="Helical" evidence="6">
    <location>
        <begin position="12"/>
        <end position="34"/>
    </location>
</feature>
<evidence type="ECO:0000313" key="7">
    <source>
        <dbReference type="EMBL" id="QWV99023.1"/>
    </source>
</evidence>
<dbReference type="PANTHER" id="PTHR30093:SF44">
    <property type="entry name" value="TYPE II SECRETION SYSTEM CORE PROTEIN G"/>
    <property type="match status" value="1"/>
</dbReference>
<proteinExistence type="predicted"/>
<protein>
    <submittedName>
        <fullName evidence="7">Prepilin-type N-terminal cleavage/methylation domain-containing protein</fullName>
    </submittedName>
</protein>
<organism evidence="7 8">
    <name type="scientific">Geomonas diazotrophica</name>
    <dbReference type="NCBI Taxonomy" id="2843197"/>
    <lineage>
        <taxon>Bacteria</taxon>
        <taxon>Pseudomonadati</taxon>
        <taxon>Thermodesulfobacteriota</taxon>
        <taxon>Desulfuromonadia</taxon>
        <taxon>Geobacterales</taxon>
        <taxon>Geobacteraceae</taxon>
        <taxon>Geomonas</taxon>
    </lineage>
</organism>
<comment type="subcellular location">
    <subcellularLocation>
        <location evidence="1">Membrane</location>
        <topology evidence="1">Single-pass membrane protein</topology>
    </subcellularLocation>
</comment>
<dbReference type="EMBL" id="CP076724">
    <property type="protein sequence ID" value="QWV99023.1"/>
    <property type="molecule type" value="Genomic_DNA"/>
</dbReference>
<dbReference type="InterPro" id="IPR012902">
    <property type="entry name" value="N_methyl_site"/>
</dbReference>
<dbReference type="Pfam" id="PF07963">
    <property type="entry name" value="N_methyl"/>
    <property type="match status" value="1"/>
</dbReference>
<keyword evidence="5 6" id="KW-0472">Membrane</keyword>
<dbReference type="NCBIfam" id="TIGR02532">
    <property type="entry name" value="IV_pilin_GFxxxE"/>
    <property type="match status" value="1"/>
</dbReference>
<keyword evidence="3 6" id="KW-0812">Transmembrane</keyword>
<evidence type="ECO:0000256" key="1">
    <source>
        <dbReference type="ARBA" id="ARBA00004167"/>
    </source>
</evidence>
<evidence type="ECO:0000256" key="5">
    <source>
        <dbReference type="ARBA" id="ARBA00023136"/>
    </source>
</evidence>
<evidence type="ECO:0000256" key="4">
    <source>
        <dbReference type="ARBA" id="ARBA00022989"/>
    </source>
</evidence>
<sequence>MPLKRRDQKGFTLIELLIVVAVIGILASIAVPYITQYRIRSYNASAVADLRTLRNSLEAYFLEHGSYPH</sequence>
<dbReference type="PROSITE" id="PS00409">
    <property type="entry name" value="PROKAR_NTER_METHYL"/>
    <property type="match status" value="1"/>
</dbReference>
<dbReference type="PANTHER" id="PTHR30093">
    <property type="entry name" value="GENERAL SECRETION PATHWAY PROTEIN G"/>
    <property type="match status" value="1"/>
</dbReference>
<evidence type="ECO:0000256" key="6">
    <source>
        <dbReference type="SAM" id="Phobius"/>
    </source>
</evidence>
<dbReference type="Proteomes" id="UP000683493">
    <property type="component" value="Chromosome"/>
</dbReference>
<keyword evidence="2" id="KW-0488">Methylation</keyword>
<reference evidence="7 8" key="1">
    <citation type="submission" date="2021-06" db="EMBL/GenBank/DDBJ databases">
        <title>Gemonas diversity in paddy soil.</title>
        <authorList>
            <person name="Liu G."/>
        </authorList>
    </citation>
    <scope>NUCLEOTIDE SEQUENCE [LARGE SCALE GENOMIC DNA]</scope>
    <source>
        <strain evidence="7 8">RG29</strain>
    </source>
</reference>
<name>A0ABX8JKV9_9BACT</name>
<gene>
    <name evidence="7" type="ORF">KP005_07000</name>
</gene>
<evidence type="ECO:0000313" key="8">
    <source>
        <dbReference type="Proteomes" id="UP000683493"/>
    </source>
</evidence>
<accession>A0ABX8JKV9</accession>
<evidence type="ECO:0000256" key="3">
    <source>
        <dbReference type="ARBA" id="ARBA00022692"/>
    </source>
</evidence>
<evidence type="ECO:0000256" key="2">
    <source>
        <dbReference type="ARBA" id="ARBA00022481"/>
    </source>
</evidence>